<comment type="similarity">
    <text evidence="1 2">Belongs to the peptidase M67A family. CSN6 subfamily.</text>
</comment>
<evidence type="ECO:0000313" key="7">
    <source>
        <dbReference type="Proteomes" id="UP001363622"/>
    </source>
</evidence>
<feature type="region of interest" description="Disordered" evidence="3">
    <location>
        <begin position="220"/>
        <end position="258"/>
    </location>
</feature>
<reference evidence="6 7" key="1">
    <citation type="submission" date="2024-04" db="EMBL/GenBank/DDBJ databases">
        <title>Phyllosticta paracitricarpa is synonymous to the EU quarantine fungus P. citricarpa based on phylogenomic analyses.</title>
        <authorList>
            <consortium name="Lawrence Berkeley National Laboratory"/>
            <person name="Van Ingen-Buijs V.A."/>
            <person name="Van Westerhoven A.C."/>
            <person name="Haridas S."/>
            <person name="Skiadas P."/>
            <person name="Martin F."/>
            <person name="Groenewald J.Z."/>
            <person name="Crous P.W."/>
            <person name="Seidl M.F."/>
        </authorList>
    </citation>
    <scope>NUCLEOTIDE SEQUENCE [LARGE SCALE GENOMIC DNA]</scope>
    <source>
        <strain evidence="6 7">CBS 123371</strain>
    </source>
</reference>
<comment type="caution">
    <text evidence="6">The sequence shown here is derived from an EMBL/GenBank/DDBJ whole genome shotgun (WGS) entry which is preliminary data.</text>
</comment>
<dbReference type="PANTHER" id="PTHR10540:SF8">
    <property type="entry name" value="COP9 SIGNALOSOME COMPLEX SUBUNIT 6"/>
    <property type="match status" value="1"/>
</dbReference>
<dbReference type="PANTHER" id="PTHR10540">
    <property type="entry name" value="EUKARYOTIC TRANSLATION INITIATION FACTOR 3 SUBUNIT F-RELATED"/>
    <property type="match status" value="1"/>
</dbReference>
<keyword evidence="2" id="KW-0963">Cytoplasm</keyword>
<dbReference type="InterPro" id="IPR000555">
    <property type="entry name" value="JAMM/MPN+_dom"/>
</dbReference>
<dbReference type="Pfam" id="PF13012">
    <property type="entry name" value="MitMem_reg"/>
    <property type="match status" value="1"/>
</dbReference>
<gene>
    <name evidence="6" type="ORF">IWZ03DRAFT_363243</name>
</gene>
<dbReference type="Pfam" id="PF01398">
    <property type="entry name" value="JAB"/>
    <property type="match status" value="1"/>
</dbReference>
<evidence type="ECO:0000313" key="6">
    <source>
        <dbReference type="EMBL" id="KAK7510993.1"/>
    </source>
</evidence>
<keyword evidence="2" id="KW-0539">Nucleus</keyword>
<feature type="compositionally biased region" description="Low complexity" evidence="3">
    <location>
        <begin position="451"/>
        <end position="466"/>
    </location>
</feature>
<feature type="domain" description="JAB1/MPN/MOV34 metalloenzyme" evidence="4">
    <location>
        <begin position="21"/>
        <end position="131"/>
    </location>
</feature>
<dbReference type="Proteomes" id="UP001363622">
    <property type="component" value="Unassembled WGS sequence"/>
</dbReference>
<feature type="domain" description="EIF3F/CSN6-like C-terminal" evidence="5">
    <location>
        <begin position="258"/>
        <end position="368"/>
    </location>
</feature>
<protein>
    <recommendedName>
        <fullName evidence="2">COP9 signalosome complex subunit 6</fullName>
    </recommendedName>
</protein>
<feature type="region of interest" description="Disordered" evidence="3">
    <location>
        <begin position="447"/>
        <end position="466"/>
    </location>
</feature>
<proteinExistence type="inferred from homology"/>
<keyword evidence="7" id="KW-1185">Reference proteome</keyword>
<evidence type="ECO:0000259" key="5">
    <source>
        <dbReference type="Pfam" id="PF13012"/>
    </source>
</evidence>
<evidence type="ECO:0000256" key="2">
    <source>
        <dbReference type="RuleBase" id="RU367006"/>
    </source>
</evidence>
<organism evidence="6 7">
    <name type="scientific">Phyllosticta citriasiana</name>
    <dbReference type="NCBI Taxonomy" id="595635"/>
    <lineage>
        <taxon>Eukaryota</taxon>
        <taxon>Fungi</taxon>
        <taxon>Dikarya</taxon>
        <taxon>Ascomycota</taxon>
        <taxon>Pezizomycotina</taxon>
        <taxon>Dothideomycetes</taxon>
        <taxon>Dothideomycetes incertae sedis</taxon>
        <taxon>Botryosphaeriales</taxon>
        <taxon>Phyllostictaceae</taxon>
        <taxon>Phyllosticta</taxon>
    </lineage>
</organism>
<dbReference type="Gene3D" id="3.40.140.10">
    <property type="entry name" value="Cytidine Deaminase, domain 2"/>
    <property type="match status" value="1"/>
</dbReference>
<accession>A0ABR1KAJ8</accession>
<comment type="subcellular location">
    <subcellularLocation>
        <location evidence="2">Cytoplasm</location>
    </subcellularLocation>
    <subcellularLocation>
        <location evidence="2">Nucleus</location>
    </subcellularLocation>
</comment>
<dbReference type="CDD" id="cd08063">
    <property type="entry name" value="MPN_CSN6"/>
    <property type="match status" value="1"/>
</dbReference>
<evidence type="ECO:0000256" key="1">
    <source>
        <dbReference type="ARBA" id="ARBA00010893"/>
    </source>
</evidence>
<comment type="function">
    <text evidence="2">Component of the COP9 signalosome complex (CSN), a complex involved in various cellular and developmental processes.</text>
</comment>
<evidence type="ECO:0000259" key="4">
    <source>
        <dbReference type="Pfam" id="PF01398"/>
    </source>
</evidence>
<keyword evidence="2" id="KW-0736">Signalosome</keyword>
<name>A0ABR1KAJ8_9PEZI</name>
<sequence>MAEVAENPLISVTRASDTSPRIQLHPLVLLTVSDYITRHTLRQQSGPVVGAIIGQQNGREITMEVAFECKLIPGEDGEARIDHDWFCTRLEQYKTVYKSPALDLVAWFTLGAPNGPAPHHLPIHEYIQNVHNETSLLLLFHPESVLEGNATGGRLPLGLYESLWEGSSGSNDRGAAMDIDGAAPGQGTRLKFRELTYAVETGEAEMIAVDFVAKGGGNATEIPKASTAAGPSDTGKGKGKKKSEHVNGPINEDSVPLSSEDEELLASLTAKTNAIRMLRTRVSLLQTYLESLPPSYLTDASIPMTTSPSEQPNHEVLRSINSLVSRLPLLAPPDRETFAREAAEQRSDVALTSLLAGITASLADASQLGKKSAVVENARQAKLMSSSGGPPGLIRGSGGFGRGSGAFEAESLMGVAGNGGMGGSGSGGLAGMMGSGSGGGRSFASPFMSPGEGRSGVMGMMGRRGG</sequence>
<dbReference type="EMBL" id="JBBPHU010000013">
    <property type="protein sequence ID" value="KAK7510993.1"/>
    <property type="molecule type" value="Genomic_DNA"/>
</dbReference>
<evidence type="ECO:0000256" key="3">
    <source>
        <dbReference type="SAM" id="MobiDB-lite"/>
    </source>
</evidence>
<dbReference type="InterPro" id="IPR024969">
    <property type="entry name" value="EIF3F/CSN6-like_C"/>
</dbReference>
<dbReference type="InterPro" id="IPR033859">
    <property type="entry name" value="MPN_CSN6"/>
</dbReference>